<accession>A0A1I0V2D7</accession>
<dbReference type="SUPFAM" id="SSF50249">
    <property type="entry name" value="Nucleic acid-binding proteins"/>
    <property type="match status" value="1"/>
</dbReference>
<dbReference type="Pfam" id="PF11967">
    <property type="entry name" value="RecO_N"/>
    <property type="match status" value="1"/>
</dbReference>
<dbReference type="PANTHER" id="PTHR33991:SF1">
    <property type="entry name" value="DNA REPAIR PROTEIN RECO"/>
    <property type="match status" value="1"/>
</dbReference>
<protein>
    <recommendedName>
        <fullName evidence="2 7">DNA repair protein RecO</fullName>
    </recommendedName>
    <alternativeName>
        <fullName evidence="6 7">Recombination protein O</fullName>
    </alternativeName>
</protein>
<comment type="function">
    <text evidence="7">Involved in DNA repair and RecF pathway recombination.</text>
</comment>
<dbReference type="NCBIfam" id="TIGR00613">
    <property type="entry name" value="reco"/>
    <property type="match status" value="1"/>
</dbReference>
<evidence type="ECO:0000313" key="10">
    <source>
        <dbReference type="Proteomes" id="UP000198838"/>
    </source>
</evidence>
<evidence type="ECO:0000256" key="4">
    <source>
        <dbReference type="ARBA" id="ARBA00023172"/>
    </source>
</evidence>
<dbReference type="InterPro" id="IPR012340">
    <property type="entry name" value="NA-bd_OB-fold"/>
</dbReference>
<evidence type="ECO:0000256" key="3">
    <source>
        <dbReference type="ARBA" id="ARBA00022763"/>
    </source>
</evidence>
<dbReference type="Gene3D" id="1.20.1440.120">
    <property type="entry name" value="Recombination protein O, C-terminal domain"/>
    <property type="match status" value="1"/>
</dbReference>
<keyword evidence="4 7" id="KW-0233">DNA recombination</keyword>
<dbReference type="Pfam" id="PF02565">
    <property type="entry name" value="RecO_C"/>
    <property type="match status" value="1"/>
</dbReference>
<dbReference type="InterPro" id="IPR037278">
    <property type="entry name" value="ARFGAP/RecO"/>
</dbReference>
<dbReference type="EMBL" id="FOJY01000001">
    <property type="protein sequence ID" value="SFA70451.1"/>
    <property type="molecule type" value="Genomic_DNA"/>
</dbReference>
<keyword evidence="3 7" id="KW-0227">DNA damage</keyword>
<dbReference type="InterPro" id="IPR042242">
    <property type="entry name" value="RecO_C"/>
</dbReference>
<dbReference type="HAMAP" id="MF_00201">
    <property type="entry name" value="RecO"/>
    <property type="match status" value="1"/>
</dbReference>
<dbReference type="OrthoDB" id="9797083at2"/>
<keyword evidence="5 7" id="KW-0234">DNA repair</keyword>
<dbReference type="Proteomes" id="UP000198838">
    <property type="component" value="Unassembled WGS sequence"/>
</dbReference>
<dbReference type="SUPFAM" id="SSF57863">
    <property type="entry name" value="ArfGap/RecO-like zinc finger"/>
    <property type="match status" value="1"/>
</dbReference>
<dbReference type="GO" id="GO:0006310">
    <property type="term" value="P:DNA recombination"/>
    <property type="evidence" value="ECO:0007669"/>
    <property type="project" value="UniProtKB-UniRule"/>
</dbReference>
<dbReference type="AlphaFoldDB" id="A0A1I0V2D7"/>
<evidence type="ECO:0000256" key="5">
    <source>
        <dbReference type="ARBA" id="ARBA00023204"/>
    </source>
</evidence>
<evidence type="ECO:0000256" key="1">
    <source>
        <dbReference type="ARBA" id="ARBA00007452"/>
    </source>
</evidence>
<comment type="similarity">
    <text evidence="1 7">Belongs to the RecO family.</text>
</comment>
<evidence type="ECO:0000256" key="7">
    <source>
        <dbReference type="HAMAP-Rule" id="MF_00201"/>
    </source>
</evidence>
<dbReference type="RefSeq" id="WP_092869838.1">
    <property type="nucleotide sequence ID" value="NZ_FOJY01000001.1"/>
</dbReference>
<feature type="domain" description="DNA replication/recombination mediator RecO N-terminal" evidence="8">
    <location>
        <begin position="4"/>
        <end position="77"/>
    </location>
</feature>
<keyword evidence="10" id="KW-1185">Reference proteome</keyword>
<evidence type="ECO:0000259" key="8">
    <source>
        <dbReference type="Pfam" id="PF11967"/>
    </source>
</evidence>
<evidence type="ECO:0000313" key="9">
    <source>
        <dbReference type="EMBL" id="SFA70451.1"/>
    </source>
</evidence>
<sequence>MDNKITLKGMIIKVSPVGEKGKRLVLLTLENGKVTVFANNAKKAGSSLLAATNPFVFGSFEVYQGKNSYTLLKADIDDYFLEISENLDRTYYGFYFLEICDYYCKENNDETEVLKLLYQSIKALCTDKIEYKLIRRIFELKLLVLNGEYPNVFSCVECGTKENLLAFSIRKDGCICKECAKLYGEDSKLLEATIYTMQFIVCQSIAKLYTFRVSEQVLLQLEKIMDQYLRKYINYEKLNSYRFLS</sequence>
<dbReference type="InterPro" id="IPR003717">
    <property type="entry name" value="RecO"/>
</dbReference>
<evidence type="ECO:0000256" key="2">
    <source>
        <dbReference type="ARBA" id="ARBA00021310"/>
    </source>
</evidence>
<reference evidence="9 10" key="1">
    <citation type="submission" date="2016-10" db="EMBL/GenBank/DDBJ databases">
        <authorList>
            <person name="de Groot N.N."/>
        </authorList>
    </citation>
    <scope>NUCLEOTIDE SEQUENCE [LARGE SCALE GENOMIC DNA]</scope>
    <source>
        <strain evidence="9 10">DSM 5522</strain>
    </source>
</reference>
<organism evidence="9 10">
    <name type="scientific">Acetitomaculum ruminis DSM 5522</name>
    <dbReference type="NCBI Taxonomy" id="1120918"/>
    <lineage>
        <taxon>Bacteria</taxon>
        <taxon>Bacillati</taxon>
        <taxon>Bacillota</taxon>
        <taxon>Clostridia</taxon>
        <taxon>Lachnospirales</taxon>
        <taxon>Lachnospiraceae</taxon>
        <taxon>Acetitomaculum</taxon>
    </lineage>
</organism>
<dbReference type="InterPro" id="IPR022572">
    <property type="entry name" value="DNA_rep/recomb_RecO_N"/>
</dbReference>
<dbReference type="Gene3D" id="2.40.50.140">
    <property type="entry name" value="Nucleic acid-binding proteins"/>
    <property type="match status" value="1"/>
</dbReference>
<gene>
    <name evidence="7" type="primary">recO</name>
    <name evidence="9" type="ORF">SAMN05216249_101120</name>
</gene>
<dbReference type="STRING" id="1120918.SAMN05216249_101120"/>
<proteinExistence type="inferred from homology"/>
<dbReference type="GO" id="GO:0006302">
    <property type="term" value="P:double-strand break repair"/>
    <property type="evidence" value="ECO:0007669"/>
    <property type="project" value="TreeGrafter"/>
</dbReference>
<name>A0A1I0V2D7_9FIRM</name>
<dbReference type="PANTHER" id="PTHR33991">
    <property type="entry name" value="DNA REPAIR PROTEIN RECO"/>
    <property type="match status" value="1"/>
</dbReference>
<evidence type="ECO:0000256" key="6">
    <source>
        <dbReference type="ARBA" id="ARBA00033409"/>
    </source>
</evidence>
<dbReference type="GO" id="GO:0043590">
    <property type="term" value="C:bacterial nucleoid"/>
    <property type="evidence" value="ECO:0007669"/>
    <property type="project" value="TreeGrafter"/>
</dbReference>